<dbReference type="OrthoDB" id="10501587at2759"/>
<evidence type="ECO:0000313" key="2">
    <source>
        <dbReference type="EMBL" id="RSH82115.1"/>
    </source>
</evidence>
<evidence type="ECO:0000313" key="3">
    <source>
        <dbReference type="Proteomes" id="UP000279259"/>
    </source>
</evidence>
<feature type="compositionally biased region" description="Acidic residues" evidence="1">
    <location>
        <begin position="138"/>
        <end position="151"/>
    </location>
</feature>
<feature type="compositionally biased region" description="Low complexity" evidence="1">
    <location>
        <begin position="114"/>
        <end position="133"/>
    </location>
</feature>
<proteinExistence type="predicted"/>
<dbReference type="AlphaFoldDB" id="A0A427XTI0"/>
<comment type="caution">
    <text evidence="2">The sequence shown here is derived from an EMBL/GenBank/DDBJ whole genome shotgun (WGS) entry which is preliminary data.</text>
</comment>
<dbReference type="Proteomes" id="UP000279259">
    <property type="component" value="Unassembled WGS sequence"/>
</dbReference>
<name>A0A427XTI0_9TREE</name>
<sequence>MSNDTVCGKLDIFTGMFAATHIMVHDLKWQAENRNDWSSSMKQIQDKLNEQRSISKGYYGHLLGAIASRGVAKLYGHDEESAKSFDSDVSKAGRAMTMYAVAASQSMPKLTTFQNSQAGQSASTQSESAEAQAKPVTMDDDSVTMDDDVTIDTETVQ</sequence>
<reference evidence="2 3" key="1">
    <citation type="submission" date="2018-11" db="EMBL/GenBank/DDBJ databases">
        <title>Genome sequence of Saitozyma podzolica DSM 27192.</title>
        <authorList>
            <person name="Aliyu H."/>
            <person name="Gorte O."/>
            <person name="Ochsenreither K."/>
        </authorList>
    </citation>
    <scope>NUCLEOTIDE SEQUENCE [LARGE SCALE GENOMIC DNA]</scope>
    <source>
        <strain evidence="2 3">DSM 27192</strain>
    </source>
</reference>
<accession>A0A427XTI0</accession>
<organism evidence="2 3">
    <name type="scientific">Saitozyma podzolica</name>
    <dbReference type="NCBI Taxonomy" id="1890683"/>
    <lineage>
        <taxon>Eukaryota</taxon>
        <taxon>Fungi</taxon>
        <taxon>Dikarya</taxon>
        <taxon>Basidiomycota</taxon>
        <taxon>Agaricomycotina</taxon>
        <taxon>Tremellomycetes</taxon>
        <taxon>Tremellales</taxon>
        <taxon>Trimorphomycetaceae</taxon>
        <taxon>Saitozyma</taxon>
    </lineage>
</organism>
<protein>
    <submittedName>
        <fullName evidence="2">Uncharacterized protein</fullName>
    </submittedName>
</protein>
<evidence type="ECO:0000256" key="1">
    <source>
        <dbReference type="SAM" id="MobiDB-lite"/>
    </source>
</evidence>
<keyword evidence="3" id="KW-1185">Reference proteome</keyword>
<gene>
    <name evidence="2" type="ORF">EHS25_006048</name>
</gene>
<dbReference type="EMBL" id="RSCD01000028">
    <property type="protein sequence ID" value="RSH82115.1"/>
    <property type="molecule type" value="Genomic_DNA"/>
</dbReference>
<feature type="region of interest" description="Disordered" evidence="1">
    <location>
        <begin position="111"/>
        <end position="157"/>
    </location>
</feature>